<dbReference type="Proteomes" id="UP000069001">
    <property type="component" value="Unassembled WGS sequence"/>
</dbReference>
<gene>
    <name evidence="1" type="ORF">WS90_10855</name>
</gene>
<comment type="caution">
    <text evidence="1">The sequence shown here is derived from an EMBL/GenBank/DDBJ whole genome shotgun (WGS) entry which is preliminary data.</text>
</comment>
<sequence>MAQAGMHLTLLAENGTAVESTRSARLDVGVKAASVDAAQRRLPPFDRAVTMGRSWSRVVRMASLIGL</sequence>
<proteinExistence type="predicted"/>
<evidence type="ECO:0000313" key="1">
    <source>
        <dbReference type="EMBL" id="KVK84492.1"/>
    </source>
</evidence>
<reference evidence="1 2" key="1">
    <citation type="submission" date="2015-11" db="EMBL/GenBank/DDBJ databases">
        <title>Expanding the genomic diversity of Burkholderia species for the development of highly accurate diagnostics.</title>
        <authorList>
            <person name="Sahl J."/>
            <person name="Keim P."/>
            <person name="Wagner D."/>
        </authorList>
    </citation>
    <scope>NUCLEOTIDE SEQUENCE [LARGE SCALE GENOMIC DNA]</scope>
    <source>
        <strain evidence="1 2">MSMB1302</strain>
    </source>
</reference>
<dbReference type="EMBL" id="LOYH01000037">
    <property type="protein sequence ID" value="KVK84492.1"/>
    <property type="molecule type" value="Genomic_DNA"/>
</dbReference>
<dbReference type="AlphaFoldDB" id="A0A118LVA8"/>
<evidence type="ECO:0000313" key="2">
    <source>
        <dbReference type="Proteomes" id="UP000069001"/>
    </source>
</evidence>
<organism evidence="1 2">
    <name type="scientific">Burkholderia cepacia</name>
    <name type="common">Pseudomonas cepacia</name>
    <dbReference type="NCBI Taxonomy" id="292"/>
    <lineage>
        <taxon>Bacteria</taxon>
        <taxon>Pseudomonadati</taxon>
        <taxon>Pseudomonadota</taxon>
        <taxon>Betaproteobacteria</taxon>
        <taxon>Burkholderiales</taxon>
        <taxon>Burkholderiaceae</taxon>
        <taxon>Burkholderia</taxon>
        <taxon>Burkholderia cepacia complex</taxon>
    </lineage>
</organism>
<protein>
    <submittedName>
        <fullName evidence="1">Uncharacterized protein</fullName>
    </submittedName>
</protein>
<name>A0A118LVA8_BURCE</name>
<accession>A0A118LVA8</accession>